<dbReference type="EMBL" id="PKSG01000355">
    <property type="protein sequence ID" value="POR36154.1"/>
    <property type="molecule type" value="Genomic_DNA"/>
</dbReference>
<feature type="region of interest" description="Disordered" evidence="1">
    <location>
        <begin position="135"/>
        <end position="194"/>
    </location>
</feature>
<feature type="compositionally biased region" description="Basic and acidic residues" evidence="1">
    <location>
        <begin position="1"/>
        <end position="29"/>
    </location>
</feature>
<feature type="region of interest" description="Disordered" evidence="1">
    <location>
        <begin position="1"/>
        <end position="45"/>
    </location>
</feature>
<name>A0A2S4L142_9HYPO</name>
<gene>
    <name evidence="2" type="ORF">TPAR_03638</name>
</gene>
<accession>A0A2S4L142</accession>
<sequence length="194" mass="21878">MASRKPDLRVSMPDREQADADSQRPENAKRSPRSPRSPRFREDFDAPFSEALMNASLTTLATDISGSFVSTHSRNSVDGDGKRHTVAGTMHKTQAQSPGPPQARHESWMSSRSSRRRFSFNDRIREWAKKSFVAFSRKDSEKSEERSFSHHNGRRLTNSVIVNPASDNTNSDTHTSPDKDRQPVVAVTEVKNPR</sequence>
<protein>
    <submittedName>
        <fullName evidence="2">Uncharacterized protein</fullName>
    </submittedName>
</protein>
<evidence type="ECO:0000313" key="3">
    <source>
        <dbReference type="Proteomes" id="UP000237481"/>
    </source>
</evidence>
<feature type="region of interest" description="Disordered" evidence="1">
    <location>
        <begin position="68"/>
        <end position="117"/>
    </location>
</feature>
<dbReference type="AlphaFoldDB" id="A0A2S4L142"/>
<dbReference type="OrthoDB" id="4939977at2759"/>
<dbReference type="Proteomes" id="UP000237481">
    <property type="component" value="Unassembled WGS sequence"/>
</dbReference>
<reference evidence="2 3" key="1">
    <citation type="submission" date="2018-01" db="EMBL/GenBank/DDBJ databases">
        <title>Harnessing the power of phylogenomics to disentangle the directionality and signatures of interkingdom host jumping in the parasitic fungal genus Tolypocladium.</title>
        <authorList>
            <person name="Quandt C.A."/>
            <person name="Patterson W."/>
            <person name="Spatafora J.W."/>
        </authorList>
    </citation>
    <scope>NUCLEOTIDE SEQUENCE [LARGE SCALE GENOMIC DNA]</scope>
    <source>
        <strain evidence="2 3">NRBC 100945</strain>
    </source>
</reference>
<organism evidence="2 3">
    <name type="scientific">Tolypocladium paradoxum</name>
    <dbReference type="NCBI Taxonomy" id="94208"/>
    <lineage>
        <taxon>Eukaryota</taxon>
        <taxon>Fungi</taxon>
        <taxon>Dikarya</taxon>
        <taxon>Ascomycota</taxon>
        <taxon>Pezizomycotina</taxon>
        <taxon>Sordariomycetes</taxon>
        <taxon>Hypocreomycetidae</taxon>
        <taxon>Hypocreales</taxon>
        <taxon>Ophiocordycipitaceae</taxon>
        <taxon>Tolypocladium</taxon>
    </lineage>
</organism>
<proteinExistence type="predicted"/>
<evidence type="ECO:0000313" key="2">
    <source>
        <dbReference type="EMBL" id="POR36154.1"/>
    </source>
</evidence>
<feature type="compositionally biased region" description="Basic and acidic residues" evidence="1">
    <location>
        <begin position="136"/>
        <end position="148"/>
    </location>
</feature>
<comment type="caution">
    <text evidence="2">The sequence shown here is derived from an EMBL/GenBank/DDBJ whole genome shotgun (WGS) entry which is preliminary data.</text>
</comment>
<feature type="compositionally biased region" description="Polar residues" evidence="1">
    <location>
        <begin position="155"/>
        <end position="174"/>
    </location>
</feature>
<keyword evidence="3" id="KW-1185">Reference proteome</keyword>
<evidence type="ECO:0000256" key="1">
    <source>
        <dbReference type="SAM" id="MobiDB-lite"/>
    </source>
</evidence>